<reference evidence="1 2" key="1">
    <citation type="submission" date="2020-05" db="EMBL/GenBank/DDBJ databases">
        <title>MicrobeNet Type strains.</title>
        <authorList>
            <person name="Nicholson A.C."/>
        </authorList>
    </citation>
    <scope>NUCLEOTIDE SEQUENCE [LARGE SCALE GENOMIC DNA]</scope>
    <source>
        <strain evidence="1 2">JCM 3224</strain>
    </source>
</reference>
<proteinExistence type="predicted"/>
<evidence type="ECO:0000313" key="1">
    <source>
        <dbReference type="EMBL" id="NNH75166.1"/>
    </source>
</evidence>
<protein>
    <submittedName>
        <fullName evidence="1">DUF4291 domain-containing protein</fullName>
    </submittedName>
</protein>
<sequence length="230" mass="26567">MPRVPGLARTPGAIACLGRNRLAPRRSAHHCVRVQTYEIRADYNRDTIAVYQAYSPTIGTAAVEHGRFVEPFSRHRMTWIKPSFLWMMARSNWAQKPGQEMVLAVRITRTGWEEALALAEHTSANRKVYADPDEWRQRLEHTPVHVQWDPERTLRGAPLDARSIQIGLSRHIIDRYVDEWTVSIEDLTPLVREIHTHLRDGRADRAKQLLPADRVYPLIPELAHRLGIDR</sequence>
<dbReference type="Pfam" id="PF14124">
    <property type="entry name" value="DUF4291"/>
    <property type="match status" value="1"/>
</dbReference>
<dbReference type="AlphaFoldDB" id="A0A849CBE4"/>
<dbReference type="PANTHER" id="PTHR38567">
    <property type="entry name" value="DUF4291 DOMAIN-CONTAINING PROTEIN"/>
    <property type="match status" value="1"/>
</dbReference>
<accession>A0A849CBE4</accession>
<organism evidence="1 2">
    <name type="scientific">Nocardia uniformis</name>
    <dbReference type="NCBI Taxonomy" id="53432"/>
    <lineage>
        <taxon>Bacteria</taxon>
        <taxon>Bacillati</taxon>
        <taxon>Actinomycetota</taxon>
        <taxon>Actinomycetes</taxon>
        <taxon>Mycobacteriales</taxon>
        <taxon>Nocardiaceae</taxon>
        <taxon>Nocardia</taxon>
    </lineage>
</organism>
<dbReference type="PANTHER" id="PTHR38567:SF1">
    <property type="entry name" value="DUF4291 DOMAIN-CONTAINING PROTEIN"/>
    <property type="match status" value="1"/>
</dbReference>
<dbReference type="EMBL" id="JABELX010000019">
    <property type="protein sequence ID" value="NNH75166.1"/>
    <property type="molecule type" value="Genomic_DNA"/>
</dbReference>
<comment type="caution">
    <text evidence="1">The sequence shown here is derived from an EMBL/GenBank/DDBJ whole genome shotgun (WGS) entry which is preliminary data.</text>
</comment>
<dbReference type="Proteomes" id="UP000586827">
    <property type="component" value="Unassembled WGS sequence"/>
</dbReference>
<dbReference type="InterPro" id="IPR025633">
    <property type="entry name" value="DUF4291"/>
</dbReference>
<evidence type="ECO:0000313" key="2">
    <source>
        <dbReference type="Proteomes" id="UP000586827"/>
    </source>
</evidence>
<name>A0A849CBE4_9NOCA</name>
<gene>
    <name evidence="1" type="ORF">HLB23_35850</name>
</gene>
<keyword evidence="2" id="KW-1185">Reference proteome</keyword>